<dbReference type="Proteomes" id="UP001589609">
    <property type="component" value="Unassembled WGS sequence"/>
</dbReference>
<dbReference type="RefSeq" id="WP_379948260.1">
    <property type="nucleotide sequence ID" value="NZ_JBHMAF010000020.1"/>
</dbReference>
<organism evidence="2 3">
    <name type="scientific">Ectobacillus funiculus</name>
    <dbReference type="NCBI Taxonomy" id="137993"/>
    <lineage>
        <taxon>Bacteria</taxon>
        <taxon>Bacillati</taxon>
        <taxon>Bacillota</taxon>
        <taxon>Bacilli</taxon>
        <taxon>Bacillales</taxon>
        <taxon>Bacillaceae</taxon>
        <taxon>Ectobacillus</taxon>
    </lineage>
</organism>
<evidence type="ECO:0000259" key="1">
    <source>
        <dbReference type="Pfam" id="PF07728"/>
    </source>
</evidence>
<dbReference type="InterPro" id="IPR011704">
    <property type="entry name" value="ATPase_dyneun-rel_AAA"/>
</dbReference>
<name>A0ABV5WCM2_9BACI</name>
<dbReference type="SUPFAM" id="SSF52540">
    <property type="entry name" value="P-loop containing nucleoside triphosphate hydrolases"/>
    <property type="match status" value="1"/>
</dbReference>
<evidence type="ECO:0000313" key="2">
    <source>
        <dbReference type="EMBL" id="MFB9758018.1"/>
    </source>
</evidence>
<dbReference type="Gene3D" id="3.40.50.300">
    <property type="entry name" value="P-loop containing nucleotide triphosphate hydrolases"/>
    <property type="match status" value="1"/>
</dbReference>
<dbReference type="Pfam" id="PF07728">
    <property type="entry name" value="AAA_5"/>
    <property type="match status" value="1"/>
</dbReference>
<feature type="domain" description="ATPase dynein-related AAA" evidence="1">
    <location>
        <begin position="278"/>
        <end position="428"/>
    </location>
</feature>
<dbReference type="EMBL" id="JBHMAF010000020">
    <property type="protein sequence ID" value="MFB9758018.1"/>
    <property type="molecule type" value="Genomic_DNA"/>
</dbReference>
<proteinExistence type="predicted"/>
<protein>
    <submittedName>
        <fullName evidence="2">AAA family ATPase</fullName>
    </submittedName>
</protein>
<reference evidence="2 3" key="1">
    <citation type="submission" date="2024-09" db="EMBL/GenBank/DDBJ databases">
        <authorList>
            <person name="Sun Q."/>
            <person name="Mori K."/>
        </authorList>
    </citation>
    <scope>NUCLEOTIDE SEQUENCE [LARGE SCALE GENOMIC DNA]</scope>
    <source>
        <strain evidence="2 3">JCM 11201</strain>
    </source>
</reference>
<gene>
    <name evidence="2" type="ORF">ACFFMS_05625</name>
</gene>
<comment type="caution">
    <text evidence="2">The sequence shown here is derived from an EMBL/GenBank/DDBJ whole genome shotgun (WGS) entry which is preliminary data.</text>
</comment>
<accession>A0ABV5WCM2</accession>
<sequence length="601" mass="68538">MKLQQALHPNLVKRLQHMVFVGIVMPREADNPRFFVKCLSPIPKVISDALVEPGILFEGLSTIRNNEKLLSLLTKEMQKQHVAIFRLRYANGSLYVELLELRAGKPCESYRIVPIPYLTSDQTRAVLEKKLTKGYVSLILRKYPIDFGAPEFLLYEGRLYGNLSLKPSVSSIMYSEQRREVVYCDVIDWPSENDISVGDHLYFISEQTYNTLKRQLAEKGEKLVEPDSAPTKAKEKGNKREITFLQHVKTQALQRKLYMEETDLYNLHICLKTSPITIVAGMSGIGKSQIVKLYAEALGLQYGKELLWIPVSSSFQEPQDLLGYLHPNGTYMESDTGLVSKLLEAQKNPERLYMIVFDEMNMSHIEHWFTPFLSLLELQEEERLLSLYEGEQKGEIPSSIKIGSNLLFIGTINFDETTKELSDRLLDRTPIVTFRKLSFREAALMREQSLAKGCKLSVSALEYCKQWKQEEDAFSVFSEEELEILDALHAALQVHDPSKGVSFRVAAAIANYIANIPRDEEGALLMSREEAFDLQLKQRIFTKLRGMEAVIGSLLAEDGRKGNSLFLLLQSPLAKEVSAFTHSISFLKEKVRELELYGYVR</sequence>
<dbReference type="InterPro" id="IPR027417">
    <property type="entry name" value="P-loop_NTPase"/>
</dbReference>
<keyword evidence="3" id="KW-1185">Reference proteome</keyword>
<evidence type="ECO:0000313" key="3">
    <source>
        <dbReference type="Proteomes" id="UP001589609"/>
    </source>
</evidence>